<evidence type="ECO:0000313" key="2">
    <source>
        <dbReference type="Proteomes" id="UP001497535"/>
    </source>
</evidence>
<keyword evidence="2" id="KW-1185">Reference proteome</keyword>
<reference evidence="1" key="1">
    <citation type="submission" date="2023-11" db="EMBL/GenBank/DDBJ databases">
        <authorList>
            <person name="Poullet M."/>
        </authorList>
    </citation>
    <scope>NUCLEOTIDE SEQUENCE</scope>
    <source>
        <strain evidence="1">E1834</strain>
    </source>
</reference>
<protein>
    <submittedName>
        <fullName evidence="1">Uncharacterized protein</fullName>
    </submittedName>
</protein>
<comment type="caution">
    <text evidence="1">The sequence shown here is derived from an EMBL/GenBank/DDBJ whole genome shotgun (WGS) entry which is preliminary data.</text>
</comment>
<dbReference type="Proteomes" id="UP001497535">
    <property type="component" value="Unassembled WGS sequence"/>
</dbReference>
<organism evidence="1 2">
    <name type="scientific">Meloidogyne enterolobii</name>
    <name type="common">Root-knot nematode worm</name>
    <name type="synonym">Meloidogyne mayaguensis</name>
    <dbReference type="NCBI Taxonomy" id="390850"/>
    <lineage>
        <taxon>Eukaryota</taxon>
        <taxon>Metazoa</taxon>
        <taxon>Ecdysozoa</taxon>
        <taxon>Nematoda</taxon>
        <taxon>Chromadorea</taxon>
        <taxon>Rhabditida</taxon>
        <taxon>Tylenchina</taxon>
        <taxon>Tylenchomorpha</taxon>
        <taxon>Tylenchoidea</taxon>
        <taxon>Meloidogynidae</taxon>
        <taxon>Meloidogyninae</taxon>
        <taxon>Meloidogyne</taxon>
    </lineage>
</organism>
<gene>
    <name evidence="1" type="ORF">MENTE1834_LOCUS33966</name>
</gene>
<evidence type="ECO:0000313" key="1">
    <source>
        <dbReference type="EMBL" id="CAK5086465.1"/>
    </source>
</evidence>
<name>A0ACB1A587_MELEN</name>
<proteinExistence type="predicted"/>
<accession>A0ACB1A587</accession>
<dbReference type="EMBL" id="CAVMJV010000060">
    <property type="protein sequence ID" value="CAK5086465.1"/>
    <property type="molecule type" value="Genomic_DNA"/>
</dbReference>
<sequence>MSLCWNEKIECRVFTARYKPGSNRRTKKRNYRKFNLEGVVILVGITDLED</sequence>